<evidence type="ECO:0000313" key="6">
    <source>
        <dbReference type="EMBL" id="KAK3085539.1"/>
    </source>
</evidence>
<dbReference type="Gene3D" id="3.15.20.10">
    <property type="entry name" value="Bactericidal permeability-increasing protein, domain 2"/>
    <property type="match status" value="1"/>
</dbReference>
<dbReference type="Pfam" id="PF01273">
    <property type="entry name" value="LBP_BPI_CETP"/>
    <property type="match status" value="1"/>
</dbReference>
<dbReference type="AlphaFoldDB" id="A0AA88XQE7"/>
<protein>
    <recommendedName>
        <fullName evidence="5">Lipid-binding serum glycoprotein N-terminal domain-containing protein</fullName>
    </recommendedName>
</protein>
<feature type="signal peptide" evidence="4">
    <location>
        <begin position="1"/>
        <end position="17"/>
    </location>
</feature>
<dbReference type="Gene3D" id="3.15.10.10">
    <property type="entry name" value="Bactericidal permeability-increasing protein, domain 1"/>
    <property type="match status" value="1"/>
</dbReference>
<dbReference type="EMBL" id="VSWD01000012">
    <property type="protein sequence ID" value="KAK3085539.1"/>
    <property type="molecule type" value="Genomic_DNA"/>
</dbReference>
<sequence>MALIWMLTVLSFGAVLAHDVLVQEWNIDQSLPRTSWKGPRNGKNPGLMARITTHGLNYATRKAIEDLSSSLTGMAIPGQSGKSGDVEYSVSNMVIKEFNKPSSEIVLRPKAGLEWTANGMGMSASGDWRYKYKKGWFKVSDHGSFDIKISGVNFHLGINIGMDNTGRPNIRSDSCNDQIGGVSVKFHGGASWIYNLFKGKIADMIKDKMDGQICTVLNKVINDNAERALSDLKVQVDIAHKLLLDYSFIAKPVFTTNFMDTIHKGEVTWKGSNSSTPFSAPPLSPSSDTSRMFYIWISDFVYNSMTYAAHVNGFLKYNMTKKDLPPDQQQALNTTCTDSFCIGNFIAELKRSYPNSSVQLRLSTTSAPFMNISSKAISVQNYGTIVFDIQLPNNSYVYSAITLNADIAINFVIKSAVGKFVRPTLDSE</sequence>
<keyword evidence="3" id="KW-0325">Glycoprotein</keyword>
<keyword evidence="4" id="KW-0732">Signal</keyword>
<proteinExistence type="inferred from homology"/>
<comment type="caution">
    <text evidence="6">The sequence shown here is derived from an EMBL/GenBank/DDBJ whole genome shotgun (WGS) entry which is preliminary data.</text>
</comment>
<dbReference type="FunFam" id="3.15.10.10:FF:000001">
    <property type="entry name" value="phospholipid transfer protein-like"/>
    <property type="match status" value="1"/>
</dbReference>
<dbReference type="GO" id="GO:0008289">
    <property type="term" value="F:lipid binding"/>
    <property type="evidence" value="ECO:0007669"/>
    <property type="project" value="InterPro"/>
</dbReference>
<evidence type="ECO:0000256" key="3">
    <source>
        <dbReference type="ARBA" id="ARBA00023180"/>
    </source>
</evidence>
<evidence type="ECO:0000256" key="2">
    <source>
        <dbReference type="ARBA" id="ARBA00023157"/>
    </source>
</evidence>
<dbReference type="InterPro" id="IPR001124">
    <property type="entry name" value="Lipid-bd_serum_glycop_C"/>
</dbReference>
<evidence type="ECO:0000259" key="5">
    <source>
        <dbReference type="SMART" id="SM00328"/>
    </source>
</evidence>
<dbReference type="SUPFAM" id="SSF55394">
    <property type="entry name" value="Bactericidal permeability-increasing protein, BPI"/>
    <property type="match status" value="2"/>
</dbReference>
<reference evidence="6" key="1">
    <citation type="submission" date="2019-08" db="EMBL/GenBank/DDBJ databases">
        <title>The improved chromosome-level genome for the pearl oyster Pinctada fucata martensii using PacBio sequencing and Hi-C.</title>
        <authorList>
            <person name="Zheng Z."/>
        </authorList>
    </citation>
    <scope>NUCLEOTIDE SEQUENCE</scope>
    <source>
        <strain evidence="6">ZZ-2019</strain>
        <tissue evidence="6">Adductor muscle</tissue>
    </source>
</reference>
<dbReference type="PANTHER" id="PTHR10504">
    <property type="entry name" value="BACTERICIDAL PERMEABILITY-INCREASING BPI PROTEIN-RELATED"/>
    <property type="match status" value="1"/>
</dbReference>
<evidence type="ECO:0000256" key="1">
    <source>
        <dbReference type="ARBA" id="ARBA00007292"/>
    </source>
</evidence>
<keyword evidence="2" id="KW-1015">Disulfide bond</keyword>
<keyword evidence="7" id="KW-1185">Reference proteome</keyword>
<dbReference type="InterPro" id="IPR017942">
    <property type="entry name" value="Lipid-bd_serum_glycop_N"/>
</dbReference>
<gene>
    <name evidence="6" type="ORF">FSP39_004971</name>
</gene>
<dbReference type="InterPro" id="IPR032942">
    <property type="entry name" value="BPI/LBP/Plunc"/>
</dbReference>
<dbReference type="SMART" id="SM00328">
    <property type="entry name" value="BPI1"/>
    <property type="match status" value="1"/>
</dbReference>
<accession>A0AA88XQE7</accession>
<evidence type="ECO:0000313" key="7">
    <source>
        <dbReference type="Proteomes" id="UP001186944"/>
    </source>
</evidence>
<feature type="domain" description="Lipid-binding serum glycoprotein N-terminal" evidence="5">
    <location>
        <begin position="50"/>
        <end position="272"/>
    </location>
</feature>
<organism evidence="6 7">
    <name type="scientific">Pinctada imbricata</name>
    <name type="common">Atlantic pearl-oyster</name>
    <name type="synonym">Pinctada martensii</name>
    <dbReference type="NCBI Taxonomy" id="66713"/>
    <lineage>
        <taxon>Eukaryota</taxon>
        <taxon>Metazoa</taxon>
        <taxon>Spiralia</taxon>
        <taxon>Lophotrochozoa</taxon>
        <taxon>Mollusca</taxon>
        <taxon>Bivalvia</taxon>
        <taxon>Autobranchia</taxon>
        <taxon>Pteriomorphia</taxon>
        <taxon>Pterioida</taxon>
        <taxon>Pterioidea</taxon>
        <taxon>Pteriidae</taxon>
        <taxon>Pinctada</taxon>
    </lineage>
</organism>
<evidence type="ECO:0000256" key="4">
    <source>
        <dbReference type="SAM" id="SignalP"/>
    </source>
</evidence>
<comment type="similarity">
    <text evidence="1">Belongs to the BPI/LBP/Plunc superfamily. BPI/LBP family.</text>
</comment>
<feature type="chain" id="PRO_5041676177" description="Lipid-binding serum glycoprotein N-terminal domain-containing protein" evidence="4">
    <location>
        <begin position="18"/>
        <end position="428"/>
    </location>
</feature>
<dbReference type="InterPro" id="IPR017943">
    <property type="entry name" value="Bactericidal_perm-incr_a/b_dom"/>
</dbReference>
<dbReference type="Pfam" id="PF02886">
    <property type="entry name" value="LBP_BPI_CETP_C"/>
    <property type="match status" value="1"/>
</dbReference>
<dbReference type="Proteomes" id="UP001186944">
    <property type="component" value="Unassembled WGS sequence"/>
</dbReference>
<name>A0AA88XQE7_PINIB</name>
<dbReference type="GO" id="GO:0005615">
    <property type="term" value="C:extracellular space"/>
    <property type="evidence" value="ECO:0007669"/>
    <property type="project" value="TreeGrafter"/>
</dbReference>
<dbReference type="PANTHER" id="PTHR10504:SF131">
    <property type="entry name" value="BPI2 DOMAIN-CONTAINING PROTEIN"/>
    <property type="match status" value="1"/>
</dbReference>